<dbReference type="Proteomes" id="UP001058974">
    <property type="component" value="Chromosome 7"/>
</dbReference>
<gene>
    <name evidence="2" type="ORF">KIW84_071532</name>
</gene>
<dbReference type="EMBL" id="JAMSHJ010000007">
    <property type="protein sequence ID" value="KAI5384559.1"/>
    <property type="molecule type" value="Genomic_DNA"/>
</dbReference>
<name>A0A9D4VKG4_PEA</name>
<organism evidence="2 3">
    <name type="scientific">Pisum sativum</name>
    <name type="common">Garden pea</name>
    <name type="synonym">Lathyrus oleraceus</name>
    <dbReference type="NCBI Taxonomy" id="3888"/>
    <lineage>
        <taxon>Eukaryota</taxon>
        <taxon>Viridiplantae</taxon>
        <taxon>Streptophyta</taxon>
        <taxon>Embryophyta</taxon>
        <taxon>Tracheophyta</taxon>
        <taxon>Spermatophyta</taxon>
        <taxon>Magnoliopsida</taxon>
        <taxon>eudicotyledons</taxon>
        <taxon>Gunneridae</taxon>
        <taxon>Pentapetalae</taxon>
        <taxon>rosids</taxon>
        <taxon>fabids</taxon>
        <taxon>Fabales</taxon>
        <taxon>Fabaceae</taxon>
        <taxon>Papilionoideae</taxon>
        <taxon>50 kb inversion clade</taxon>
        <taxon>NPAAA clade</taxon>
        <taxon>Hologalegina</taxon>
        <taxon>IRL clade</taxon>
        <taxon>Fabeae</taxon>
        <taxon>Lathyrus</taxon>
    </lineage>
</organism>
<dbReference type="Gramene" id="Psat07G0153200-T1">
    <property type="protein sequence ID" value="KAI5384559.1"/>
    <property type="gene ID" value="KIW84_071532"/>
</dbReference>
<reference evidence="2 3" key="1">
    <citation type="journal article" date="2022" name="Nat. Genet.">
        <title>Improved pea reference genome and pan-genome highlight genomic features and evolutionary characteristics.</title>
        <authorList>
            <person name="Yang T."/>
            <person name="Liu R."/>
            <person name="Luo Y."/>
            <person name="Hu S."/>
            <person name="Wang D."/>
            <person name="Wang C."/>
            <person name="Pandey M.K."/>
            <person name="Ge S."/>
            <person name="Xu Q."/>
            <person name="Li N."/>
            <person name="Li G."/>
            <person name="Huang Y."/>
            <person name="Saxena R.K."/>
            <person name="Ji Y."/>
            <person name="Li M."/>
            <person name="Yan X."/>
            <person name="He Y."/>
            <person name="Liu Y."/>
            <person name="Wang X."/>
            <person name="Xiang C."/>
            <person name="Varshney R.K."/>
            <person name="Ding H."/>
            <person name="Gao S."/>
            <person name="Zong X."/>
        </authorList>
    </citation>
    <scope>NUCLEOTIDE SEQUENCE [LARGE SCALE GENOMIC DNA]</scope>
    <source>
        <strain evidence="2 3">cv. Zhongwan 6</strain>
    </source>
</reference>
<evidence type="ECO:0000256" key="1">
    <source>
        <dbReference type="SAM" id="Phobius"/>
    </source>
</evidence>
<keyword evidence="1" id="KW-1133">Transmembrane helix</keyword>
<feature type="transmembrane region" description="Helical" evidence="1">
    <location>
        <begin position="83"/>
        <end position="101"/>
    </location>
</feature>
<keyword evidence="1" id="KW-0472">Membrane</keyword>
<accession>A0A9D4VKG4</accession>
<dbReference type="AlphaFoldDB" id="A0A9D4VKG4"/>
<comment type="caution">
    <text evidence="2">The sequence shown here is derived from an EMBL/GenBank/DDBJ whole genome shotgun (WGS) entry which is preliminary data.</text>
</comment>
<evidence type="ECO:0000313" key="2">
    <source>
        <dbReference type="EMBL" id="KAI5384559.1"/>
    </source>
</evidence>
<evidence type="ECO:0000313" key="3">
    <source>
        <dbReference type="Proteomes" id="UP001058974"/>
    </source>
</evidence>
<keyword evidence="3" id="KW-1185">Reference proteome</keyword>
<protein>
    <submittedName>
        <fullName evidence="2">Uncharacterized protein</fullName>
    </submittedName>
</protein>
<proteinExistence type="predicted"/>
<sequence>MWKGKLDRSRSRESHCRSESSGFWSYAYGTRQYAYEMAGTRMALGNTRMDEEDDVLNVFWSLLVRVWECDTRSIRVWAWALRVWIWSGVISMLILAFGAVANSHGEELVSEPWWFVWVFRIEMAGRGRDDAAIAEALGMLAGVLGGNPNVVGMGAARQLSEFQKNNPPMFKGAYDPDGAQKWLKEIERIF</sequence>
<keyword evidence="1" id="KW-0812">Transmembrane</keyword>